<sequence length="265" mass="29562">MADELIVLRSMFPSWDVEVLEELLAAHQGSVERTVDSMLAMDAISSAGIKQAPQPPPTLAQSPGSPTRRQRSSIPCPSSSPKGKPKSHIKLPDDFLRLPMDDCLGMSEQEERDAMLARMLQDQFFRDEVLSSEEFSSHFHDDRSNRQTQASASEKTAAEVANDAYVAMSEKFTSLSEVMKSKMHNMYMRVQTRNDTLASTDPKSARPLMQSDSESSESEDLDDNSDVRRRNMDHYRSQGSSRRRSAPNTTGKPNIDIGASSKKDD</sequence>
<dbReference type="EMBL" id="CAKLBC010001361">
    <property type="protein sequence ID" value="CAH0491598.1"/>
    <property type="molecule type" value="Genomic_DNA"/>
</dbReference>
<feature type="compositionally biased region" description="Acidic residues" evidence="1">
    <location>
        <begin position="214"/>
        <end position="224"/>
    </location>
</feature>
<dbReference type="Pfam" id="PF02845">
    <property type="entry name" value="CUE"/>
    <property type="match status" value="1"/>
</dbReference>
<evidence type="ECO:0000256" key="1">
    <source>
        <dbReference type="SAM" id="MobiDB-lite"/>
    </source>
</evidence>
<dbReference type="Proteomes" id="UP001159659">
    <property type="component" value="Unassembled WGS sequence"/>
</dbReference>
<feature type="domain" description="CUE" evidence="2">
    <location>
        <begin position="1"/>
        <end position="43"/>
    </location>
</feature>
<evidence type="ECO:0000313" key="6">
    <source>
        <dbReference type="Proteomes" id="UP001159659"/>
    </source>
</evidence>
<evidence type="ECO:0000313" key="3">
    <source>
        <dbReference type="EMBL" id="CAH0491598.1"/>
    </source>
</evidence>
<dbReference type="InterPro" id="IPR003892">
    <property type="entry name" value="CUE"/>
</dbReference>
<dbReference type="PANTHER" id="PTHR13467:SF3">
    <property type="entry name" value="CUE DOMAIN-CONTAINING PROTEIN 1"/>
    <property type="match status" value="1"/>
</dbReference>
<protein>
    <recommendedName>
        <fullName evidence="2">CUE domain-containing protein</fullName>
    </recommendedName>
</protein>
<dbReference type="InterPro" id="IPR040192">
    <property type="entry name" value="CUEDC1"/>
</dbReference>
<name>A0AAV0T3A1_9STRA</name>
<dbReference type="CDD" id="cd14279">
    <property type="entry name" value="CUE"/>
    <property type="match status" value="1"/>
</dbReference>
<accession>A0AAV0T3A1</accession>
<evidence type="ECO:0000313" key="5">
    <source>
        <dbReference type="Proteomes" id="UP001157938"/>
    </source>
</evidence>
<dbReference type="EMBL" id="CANTFK010000267">
    <property type="protein sequence ID" value="CAI5711113.1"/>
    <property type="molecule type" value="Genomic_DNA"/>
</dbReference>
<feature type="region of interest" description="Disordered" evidence="1">
    <location>
        <begin position="47"/>
        <end position="92"/>
    </location>
</feature>
<dbReference type="GO" id="GO:0043130">
    <property type="term" value="F:ubiquitin binding"/>
    <property type="evidence" value="ECO:0007669"/>
    <property type="project" value="InterPro"/>
</dbReference>
<comment type="caution">
    <text evidence="4">The sequence shown here is derived from an EMBL/GenBank/DDBJ whole genome shotgun (WGS) entry which is preliminary data.</text>
</comment>
<gene>
    <name evidence="3" type="ORF">PFR001_LOCUS6855</name>
    <name evidence="4" type="ORF">PFR002_LOCUS2324</name>
</gene>
<dbReference type="Proteomes" id="UP001157938">
    <property type="component" value="Unassembled WGS sequence"/>
</dbReference>
<evidence type="ECO:0000313" key="4">
    <source>
        <dbReference type="EMBL" id="CAI5711113.1"/>
    </source>
</evidence>
<feature type="compositionally biased region" description="Low complexity" evidence="1">
    <location>
        <begin position="72"/>
        <end position="82"/>
    </location>
</feature>
<feature type="region of interest" description="Disordered" evidence="1">
    <location>
        <begin position="136"/>
        <end position="156"/>
    </location>
</feature>
<organism evidence="4 6">
    <name type="scientific">Peronospora farinosa</name>
    <dbReference type="NCBI Taxonomy" id="134698"/>
    <lineage>
        <taxon>Eukaryota</taxon>
        <taxon>Sar</taxon>
        <taxon>Stramenopiles</taxon>
        <taxon>Oomycota</taxon>
        <taxon>Peronosporomycetes</taxon>
        <taxon>Peronosporales</taxon>
        <taxon>Peronosporaceae</taxon>
        <taxon>Peronospora</taxon>
    </lineage>
</organism>
<reference evidence="3 5" key="1">
    <citation type="submission" date="2021-11" db="EMBL/GenBank/DDBJ databases">
        <authorList>
            <person name="Islam A."/>
            <person name="Islam S."/>
            <person name="Flora M.S."/>
            <person name="Rahman M."/>
            <person name="Ziaur R.M."/>
            <person name="Epstein J.H."/>
            <person name="Hassan M."/>
            <person name="Klassen M."/>
            <person name="Woodard K."/>
            <person name="Webb A."/>
            <person name="Webby R.J."/>
            <person name="El Zowalaty M.E."/>
        </authorList>
    </citation>
    <scope>NUCLEOTIDE SEQUENCE [LARGE SCALE GENOMIC DNA]</scope>
    <source>
        <strain evidence="3">Pf1</strain>
    </source>
</reference>
<dbReference type="Gene3D" id="1.10.8.10">
    <property type="entry name" value="DNA helicase RuvA subunit, C-terminal domain"/>
    <property type="match status" value="1"/>
</dbReference>
<dbReference type="PANTHER" id="PTHR13467">
    <property type="entry name" value="CUE DOMAIN CONTAINING PROTEIN 1"/>
    <property type="match status" value="1"/>
</dbReference>
<evidence type="ECO:0000259" key="2">
    <source>
        <dbReference type="PROSITE" id="PS51140"/>
    </source>
</evidence>
<feature type="compositionally biased region" description="Basic and acidic residues" evidence="1">
    <location>
        <begin position="136"/>
        <end position="145"/>
    </location>
</feature>
<feature type="compositionally biased region" description="Basic and acidic residues" evidence="1">
    <location>
        <begin position="225"/>
        <end position="236"/>
    </location>
</feature>
<dbReference type="SUPFAM" id="SSF46934">
    <property type="entry name" value="UBA-like"/>
    <property type="match status" value="1"/>
</dbReference>
<dbReference type="AlphaFoldDB" id="A0AAV0T3A1"/>
<proteinExistence type="predicted"/>
<keyword evidence="5" id="KW-1185">Reference proteome</keyword>
<reference evidence="4" key="2">
    <citation type="submission" date="2022-12" db="EMBL/GenBank/DDBJ databases">
        <authorList>
            <person name="Webb A."/>
        </authorList>
    </citation>
    <scope>NUCLEOTIDE SEQUENCE</scope>
    <source>
        <strain evidence="4">Pf2</strain>
    </source>
</reference>
<feature type="region of interest" description="Disordered" evidence="1">
    <location>
        <begin position="194"/>
        <end position="265"/>
    </location>
</feature>
<dbReference type="PROSITE" id="PS51140">
    <property type="entry name" value="CUE"/>
    <property type="match status" value="1"/>
</dbReference>
<dbReference type="InterPro" id="IPR009060">
    <property type="entry name" value="UBA-like_sf"/>
</dbReference>